<dbReference type="PROSITE" id="PS00414">
    <property type="entry name" value="PROFILIN"/>
    <property type="match status" value="1"/>
</dbReference>
<gene>
    <name evidence="6" type="ORF">PtA15_6A574</name>
</gene>
<sequence length="577" mass="63038">MSWQTYVDTNLLGTGLFDNAAILGQAGGVWATSANFNVAPDEQSKLVNGFEDNPTIQASGIILAGTKYLTIHADDRSIYGKKGGAGCVCVKTKQAVIVALYKAGVQPGEATKCTESLADYLIASASSLAHTIVRRSDVTALPRTTTLSQPVANQAVNGVAKNSTSDDCTSYPLDQSTWNRFHWDDYLRTYPNGANLTTQAYAASKGADNFRCGIGANCNIGQLCSPVRAPDWYILYATQNLNIYLNTLHQIAGEAISLTQNAIASVWNDLFPAVVNHRDLEAVFGLSVVAATVQAVGALYLLLIPNPALLFTAAPFAIMSVINMPFTQIMCASLLAIVLGQSILASHDSSGPLQTKEFDYWSQFNYRLSQWQGETEQLIANTTSRVFNSGINSDPAYSLSQILVNGTFLGPFERKDSFELQANLKNVTKSIAISKLLRSMNAFVTISNDPHPDKRWNSKDVLSYHSPNGTLMNIIRVVPGKTKAINDFKNGYALFEKHGISTEHIAETSFQCQQRFGIQKNPVGSLSDMNRHNVTQDPTVCSFDLPVCDMRLPGFQHQKHKHKRTVKICRQILGLPI</sequence>
<comment type="similarity">
    <text evidence="1 3">Belongs to the profilin family.</text>
</comment>
<evidence type="ECO:0000256" key="3">
    <source>
        <dbReference type="RuleBase" id="RU003909"/>
    </source>
</evidence>
<keyword evidence="4" id="KW-1133">Transmembrane helix</keyword>
<keyword evidence="4" id="KW-0472">Membrane</keyword>
<reference evidence="6" key="1">
    <citation type="submission" date="2022-10" db="EMBL/GenBank/DDBJ databases">
        <title>Puccinia triticina Genome sequencing and assembly.</title>
        <authorList>
            <person name="Li C."/>
        </authorList>
    </citation>
    <scope>NUCLEOTIDE SEQUENCE</scope>
    <source>
        <strain evidence="6">Pt15</strain>
    </source>
</reference>
<protein>
    <recommendedName>
        <fullName evidence="3">Profilin</fullName>
    </recommendedName>
</protein>
<evidence type="ECO:0000259" key="5">
    <source>
        <dbReference type="Pfam" id="PF25278"/>
    </source>
</evidence>
<dbReference type="Pfam" id="PF00235">
    <property type="entry name" value="Profilin"/>
    <property type="match status" value="1"/>
</dbReference>
<evidence type="ECO:0000313" key="6">
    <source>
        <dbReference type="EMBL" id="WAQ85945.1"/>
    </source>
</evidence>
<dbReference type="PRINTS" id="PR00392">
    <property type="entry name" value="PROFILIN"/>
</dbReference>
<dbReference type="RefSeq" id="XP_053021500.1">
    <property type="nucleotide sequence ID" value="XM_053170294.1"/>
</dbReference>
<keyword evidence="7" id="KW-1185">Reference proteome</keyword>
<comment type="function">
    <text evidence="2">Binds to actin and affects the structure of the cytoskeleton. At high concentrations, profilin prevents the polymerization of actin, whereas it enhances it at low concentrations.</text>
</comment>
<evidence type="ECO:0000256" key="2">
    <source>
        <dbReference type="RuleBase" id="RU003908"/>
    </source>
</evidence>
<dbReference type="Proteomes" id="UP001164743">
    <property type="component" value="Chromosome 6A"/>
</dbReference>
<dbReference type="InterPro" id="IPR005455">
    <property type="entry name" value="PFN_euk"/>
</dbReference>
<dbReference type="EMBL" id="CP110426">
    <property type="protein sequence ID" value="WAQ85945.1"/>
    <property type="molecule type" value="Genomic_DNA"/>
</dbReference>
<dbReference type="SUPFAM" id="SSF55770">
    <property type="entry name" value="Profilin (actin-binding protein)"/>
    <property type="match status" value="1"/>
</dbReference>
<evidence type="ECO:0000256" key="1">
    <source>
        <dbReference type="ARBA" id="ARBA00010058"/>
    </source>
</evidence>
<feature type="transmembrane region" description="Helical" evidence="4">
    <location>
        <begin position="282"/>
        <end position="304"/>
    </location>
</feature>
<keyword evidence="4" id="KW-0812">Transmembrane</keyword>
<evidence type="ECO:0000313" key="7">
    <source>
        <dbReference type="Proteomes" id="UP001164743"/>
    </source>
</evidence>
<dbReference type="InterPro" id="IPR048278">
    <property type="entry name" value="PFN"/>
</dbReference>
<dbReference type="PRINTS" id="PR01640">
    <property type="entry name" value="PROFILINPLNT"/>
</dbReference>
<dbReference type="Pfam" id="PF25278">
    <property type="entry name" value="DUF7872"/>
    <property type="match status" value="1"/>
</dbReference>
<dbReference type="CDD" id="cd00148">
    <property type="entry name" value="PROF"/>
    <property type="match status" value="1"/>
</dbReference>
<organism evidence="6 7">
    <name type="scientific">Puccinia triticina</name>
    <dbReference type="NCBI Taxonomy" id="208348"/>
    <lineage>
        <taxon>Eukaryota</taxon>
        <taxon>Fungi</taxon>
        <taxon>Dikarya</taxon>
        <taxon>Basidiomycota</taxon>
        <taxon>Pucciniomycotina</taxon>
        <taxon>Pucciniomycetes</taxon>
        <taxon>Pucciniales</taxon>
        <taxon>Pucciniaceae</taxon>
        <taxon>Puccinia</taxon>
    </lineage>
</organism>
<accession>A0ABY7CLI7</accession>
<dbReference type="InterPro" id="IPR027310">
    <property type="entry name" value="Profilin_CS"/>
</dbReference>
<dbReference type="InterPro" id="IPR036140">
    <property type="entry name" value="PFN_sf"/>
</dbReference>
<evidence type="ECO:0000256" key="4">
    <source>
        <dbReference type="SAM" id="Phobius"/>
    </source>
</evidence>
<dbReference type="PANTHER" id="PTHR33339:SF1">
    <property type="entry name" value="LYSM DOMAIN-CONTAINING PROTEIN"/>
    <property type="match status" value="1"/>
</dbReference>
<dbReference type="GeneID" id="77811189"/>
<name>A0ABY7CLI7_9BASI</name>
<comment type="subunit">
    <text evidence="2">Occurs in many kinds of cells as a complex with monomeric actin in a 1:1 ratio.</text>
</comment>
<dbReference type="SMART" id="SM00392">
    <property type="entry name" value="PROF"/>
    <property type="match status" value="1"/>
</dbReference>
<proteinExistence type="inferred from homology"/>
<dbReference type="PANTHER" id="PTHR33339">
    <property type="entry name" value="LYSM DOMAIN-CONTAINING PROTEIN"/>
    <property type="match status" value="1"/>
</dbReference>
<feature type="transmembrane region" description="Helical" evidence="4">
    <location>
        <begin position="316"/>
        <end position="339"/>
    </location>
</feature>
<keyword evidence="2" id="KW-0963">Cytoplasm</keyword>
<feature type="domain" description="DUF7872" evidence="5">
    <location>
        <begin position="355"/>
        <end position="577"/>
    </location>
</feature>
<dbReference type="InterPro" id="IPR057194">
    <property type="entry name" value="DUF7872"/>
</dbReference>
<keyword evidence="3" id="KW-0009">Actin-binding</keyword>
<dbReference type="Gene3D" id="3.30.450.30">
    <property type="entry name" value="Dynein light chain 2a, cytoplasmic"/>
    <property type="match status" value="1"/>
</dbReference>
<keyword evidence="2" id="KW-0206">Cytoskeleton</keyword>